<dbReference type="Pfam" id="PF02801">
    <property type="entry name" value="Ketoacyl-synt_C"/>
    <property type="match status" value="1"/>
</dbReference>
<comment type="catalytic activity">
    <reaction evidence="16">
        <text>a (3R)-hydroxyacyl-[ACP] + NADP(+) = a 3-oxoacyl-[ACP] + NADPH + H(+)</text>
        <dbReference type="Rhea" id="RHEA:17397"/>
        <dbReference type="Rhea" id="RHEA-COMP:9916"/>
        <dbReference type="Rhea" id="RHEA-COMP:9945"/>
        <dbReference type="ChEBI" id="CHEBI:15378"/>
        <dbReference type="ChEBI" id="CHEBI:57783"/>
        <dbReference type="ChEBI" id="CHEBI:58349"/>
        <dbReference type="ChEBI" id="CHEBI:78776"/>
        <dbReference type="ChEBI" id="CHEBI:78827"/>
        <dbReference type="EC" id="1.1.1.100"/>
    </reaction>
</comment>
<feature type="transmembrane region" description="Helical" evidence="20">
    <location>
        <begin position="2045"/>
        <end position="2067"/>
    </location>
</feature>
<keyword evidence="11 20" id="KW-1133">Transmembrane helix</keyword>
<dbReference type="SUPFAM" id="SSF52151">
    <property type="entry name" value="FabD/lysophospholipase-like"/>
    <property type="match status" value="1"/>
</dbReference>
<dbReference type="SUPFAM" id="SSF56214">
    <property type="entry name" value="4'-phosphopantetheinyl transferase"/>
    <property type="match status" value="1"/>
</dbReference>
<dbReference type="GO" id="GO:0004315">
    <property type="term" value="F:3-oxoacyl-[acyl-carrier-protein] synthase activity"/>
    <property type="evidence" value="ECO:0007669"/>
    <property type="project" value="UniProtKB-EC"/>
</dbReference>
<dbReference type="OrthoDB" id="4251012at2759"/>
<feature type="region of interest" description="Disordered" evidence="19">
    <location>
        <begin position="1262"/>
        <end position="1286"/>
    </location>
</feature>
<evidence type="ECO:0000313" key="25">
    <source>
        <dbReference type="Proteomes" id="UP000234585"/>
    </source>
</evidence>
<keyword evidence="12" id="KW-0560">Oxidoreductase</keyword>
<comment type="similarity">
    <text evidence="2">Belongs to the thiolase-like superfamily. Fungal fatty acid synthetase subunit alpha family.</text>
</comment>
<evidence type="ECO:0000256" key="12">
    <source>
        <dbReference type="ARBA" id="ARBA00023002"/>
    </source>
</evidence>
<dbReference type="InterPro" id="IPR014030">
    <property type="entry name" value="Ketoacyl_synth_N"/>
</dbReference>
<dbReference type="Gene3D" id="3.90.470.20">
    <property type="entry name" value="4'-phosphopantetheinyl transferase domain"/>
    <property type="match status" value="1"/>
</dbReference>
<evidence type="ECO:0000256" key="1">
    <source>
        <dbReference type="ARBA" id="ARBA00004141"/>
    </source>
</evidence>
<feature type="domain" description="Major facilitator superfamily (MFS) profile" evidence="22">
    <location>
        <begin position="1817"/>
        <end position="2241"/>
    </location>
</feature>
<keyword evidence="9" id="KW-0460">Magnesium</keyword>
<proteinExistence type="inferred from homology"/>
<dbReference type="GO" id="GO:0008897">
    <property type="term" value="F:holo-[acyl-carrier-protein] synthase activity"/>
    <property type="evidence" value="ECO:0007669"/>
    <property type="project" value="InterPro"/>
</dbReference>
<feature type="transmembrane region" description="Helical" evidence="20">
    <location>
        <begin position="2183"/>
        <end position="2205"/>
    </location>
</feature>
<evidence type="ECO:0000256" key="18">
    <source>
        <dbReference type="ARBA" id="ARBA00065422"/>
    </source>
</evidence>
<evidence type="ECO:0000256" key="14">
    <source>
        <dbReference type="ARBA" id="ARBA00023268"/>
    </source>
</evidence>
<dbReference type="EMBL" id="KZ559142">
    <property type="protein sequence ID" value="PLB37530.1"/>
    <property type="molecule type" value="Genomic_DNA"/>
</dbReference>
<dbReference type="SUPFAM" id="SSF53901">
    <property type="entry name" value="Thiolase-like"/>
    <property type="match status" value="2"/>
</dbReference>
<keyword evidence="6 20" id="KW-0812">Transmembrane</keyword>
<dbReference type="PROSITE" id="PS50075">
    <property type="entry name" value="CARRIER"/>
    <property type="match status" value="1"/>
</dbReference>
<dbReference type="PROSITE" id="PS52004">
    <property type="entry name" value="KS3_2"/>
    <property type="match status" value="1"/>
</dbReference>
<dbReference type="GO" id="GO:0044550">
    <property type="term" value="P:secondary metabolite biosynthetic process"/>
    <property type="evidence" value="ECO:0007669"/>
    <property type="project" value="UniProtKB-ARBA"/>
</dbReference>
<dbReference type="NCBIfam" id="TIGR00556">
    <property type="entry name" value="pantethn_trn"/>
    <property type="match status" value="1"/>
</dbReference>
<dbReference type="InterPro" id="IPR041550">
    <property type="entry name" value="FASI_helical"/>
</dbReference>
<evidence type="ECO:0000256" key="3">
    <source>
        <dbReference type="ARBA" id="ARBA00022450"/>
    </source>
</evidence>
<evidence type="ECO:0000256" key="8">
    <source>
        <dbReference type="ARBA" id="ARBA00022832"/>
    </source>
</evidence>
<organism evidence="24 25">
    <name type="scientific">Aspergillus candidus</name>
    <dbReference type="NCBI Taxonomy" id="41067"/>
    <lineage>
        <taxon>Eukaryota</taxon>
        <taxon>Fungi</taxon>
        <taxon>Dikarya</taxon>
        <taxon>Ascomycota</taxon>
        <taxon>Pezizomycotina</taxon>
        <taxon>Eurotiomycetes</taxon>
        <taxon>Eurotiomycetidae</taxon>
        <taxon>Eurotiales</taxon>
        <taxon>Aspergillaceae</taxon>
        <taxon>Aspergillus</taxon>
        <taxon>Aspergillus subgen. Circumdati</taxon>
    </lineage>
</organism>
<feature type="transmembrane region" description="Helical" evidence="20">
    <location>
        <begin position="1946"/>
        <end position="1968"/>
    </location>
</feature>
<dbReference type="InterPro" id="IPR002347">
    <property type="entry name" value="SDR_fam"/>
</dbReference>
<keyword evidence="8" id="KW-0276">Fatty acid metabolism</keyword>
<evidence type="ECO:0000256" key="6">
    <source>
        <dbReference type="ARBA" id="ARBA00022692"/>
    </source>
</evidence>
<dbReference type="SUPFAM" id="SSF103473">
    <property type="entry name" value="MFS general substrate transporter"/>
    <property type="match status" value="1"/>
</dbReference>
<keyword evidence="10" id="KW-0521">NADP</keyword>
<dbReference type="InterPro" id="IPR018201">
    <property type="entry name" value="Ketoacyl_synth_AS"/>
</dbReference>
<evidence type="ECO:0000256" key="17">
    <source>
        <dbReference type="ARBA" id="ARBA00049541"/>
    </source>
</evidence>
<name>A0A2I2FA73_ASPCN</name>
<dbReference type="Gene3D" id="1.20.1250.20">
    <property type="entry name" value="MFS general substrate transporter like domains"/>
    <property type="match status" value="1"/>
</dbReference>
<dbReference type="InterPro" id="IPR016035">
    <property type="entry name" value="Acyl_Trfase/lysoPLipase"/>
</dbReference>
<evidence type="ECO:0008006" key="26">
    <source>
        <dbReference type="Google" id="ProtNLM"/>
    </source>
</evidence>
<dbReference type="SUPFAM" id="SSF51735">
    <property type="entry name" value="NAD(P)-binding Rossmann-fold domains"/>
    <property type="match status" value="1"/>
</dbReference>
<evidence type="ECO:0000256" key="13">
    <source>
        <dbReference type="ARBA" id="ARBA00023136"/>
    </source>
</evidence>
<feature type="transmembrane region" description="Helical" evidence="20">
    <location>
        <begin position="2151"/>
        <end position="2176"/>
    </location>
</feature>
<dbReference type="GO" id="GO:0004321">
    <property type="term" value="F:fatty-acyl-CoA synthase activity"/>
    <property type="evidence" value="ECO:0007669"/>
    <property type="project" value="UniProtKB-EC"/>
</dbReference>
<dbReference type="GO" id="GO:0005886">
    <property type="term" value="C:plasma membrane"/>
    <property type="evidence" value="ECO:0007669"/>
    <property type="project" value="TreeGrafter"/>
</dbReference>
<dbReference type="Proteomes" id="UP000234585">
    <property type="component" value="Unassembled WGS sequence"/>
</dbReference>
<evidence type="ECO:0000256" key="11">
    <source>
        <dbReference type="ARBA" id="ARBA00022989"/>
    </source>
</evidence>
<feature type="transmembrane region" description="Helical" evidence="20">
    <location>
        <begin position="2122"/>
        <end position="2145"/>
    </location>
</feature>
<keyword evidence="25" id="KW-1185">Reference proteome</keyword>
<evidence type="ECO:0000259" key="23">
    <source>
        <dbReference type="PROSITE" id="PS52004"/>
    </source>
</evidence>
<feature type="transmembrane region" description="Helical" evidence="20">
    <location>
        <begin position="1906"/>
        <end position="1925"/>
    </location>
</feature>
<dbReference type="Pfam" id="PF00106">
    <property type="entry name" value="adh_short"/>
    <property type="match status" value="1"/>
</dbReference>
<dbReference type="CDD" id="cd08950">
    <property type="entry name" value="KR_fFAS_SDR_c_like"/>
    <property type="match status" value="1"/>
</dbReference>
<evidence type="ECO:0000256" key="15">
    <source>
        <dbReference type="ARBA" id="ARBA00048237"/>
    </source>
</evidence>
<feature type="domain" description="Ketosynthase family 3 (KS3)" evidence="23">
    <location>
        <begin position="1029"/>
        <end position="1550"/>
    </location>
</feature>
<evidence type="ECO:0000256" key="7">
    <source>
        <dbReference type="ARBA" id="ARBA00022723"/>
    </source>
</evidence>
<keyword evidence="7" id="KW-0479">Metal-binding</keyword>
<dbReference type="PROSITE" id="PS00606">
    <property type="entry name" value="KS3_1"/>
    <property type="match status" value="1"/>
</dbReference>
<keyword evidence="13 20" id="KW-0472">Membrane</keyword>
<dbReference type="InterPro" id="IPR008278">
    <property type="entry name" value="4-PPantetheinyl_Trfase_dom"/>
</dbReference>
<keyword evidence="3" id="KW-0596">Phosphopantetheine</keyword>
<dbReference type="Pfam" id="PF18325">
    <property type="entry name" value="Fas_alpha_ACP"/>
    <property type="match status" value="1"/>
</dbReference>
<dbReference type="InterPro" id="IPR014031">
    <property type="entry name" value="Ketoacyl_synth_C"/>
</dbReference>
<feature type="compositionally biased region" description="Polar residues" evidence="19">
    <location>
        <begin position="1273"/>
        <end position="1284"/>
    </location>
</feature>
<dbReference type="InterPro" id="IPR020841">
    <property type="entry name" value="PKS_Beta-ketoAc_synthase_dom"/>
</dbReference>
<dbReference type="InterPro" id="IPR040899">
    <property type="entry name" value="Fas_alpha_ACP"/>
</dbReference>
<dbReference type="InterPro" id="IPR011701">
    <property type="entry name" value="MFS"/>
</dbReference>
<feature type="transmembrane region" description="Helical" evidence="20">
    <location>
        <begin position="2217"/>
        <end position="2238"/>
    </location>
</feature>
<accession>A0A2I2FA73</accession>
<dbReference type="PANTHER" id="PTHR23502:SF52">
    <property type="entry name" value="MULTIDRUG TRANSPORTER, PUTATIVE (AFU_ORTHOLOGUE AFUA_2G17730)-RELATED"/>
    <property type="match status" value="1"/>
</dbReference>
<comment type="catalytic activity">
    <reaction evidence="15">
        <text>acetyl-CoA + n malonyl-CoA + 2n NADPH + 4n H(+) = a long-chain-acyl-CoA + n CoA + n CO2 + 2n NADP(+).</text>
        <dbReference type="EC" id="2.3.1.86"/>
    </reaction>
</comment>
<dbReference type="InterPro" id="IPR009081">
    <property type="entry name" value="PP-bd_ACP"/>
</dbReference>
<keyword evidence="5" id="KW-0808">Transferase</keyword>
<gene>
    <name evidence="24" type="ORF">BDW47DRAFT_126231</name>
</gene>
<dbReference type="Pfam" id="PF18314">
    <property type="entry name" value="FAS_I_H"/>
    <property type="match status" value="1"/>
</dbReference>
<dbReference type="Gene3D" id="3.40.50.720">
    <property type="entry name" value="NAD(P)-binding Rossmann-like Domain"/>
    <property type="match status" value="2"/>
</dbReference>
<dbReference type="GO" id="GO:0006633">
    <property type="term" value="P:fatty acid biosynthetic process"/>
    <property type="evidence" value="ECO:0007669"/>
    <property type="project" value="InterPro"/>
</dbReference>
<dbReference type="Gene3D" id="3.40.47.10">
    <property type="match status" value="1"/>
</dbReference>
<dbReference type="FunFam" id="3.90.25.70:FF:000001">
    <property type="entry name" value="Fatty acid synthase subunit alpha"/>
    <property type="match status" value="1"/>
</dbReference>
<evidence type="ECO:0000256" key="20">
    <source>
        <dbReference type="SAM" id="Phobius"/>
    </source>
</evidence>
<dbReference type="STRING" id="41067.A0A2I2FA73"/>
<evidence type="ECO:0000256" key="10">
    <source>
        <dbReference type="ARBA" id="ARBA00022857"/>
    </source>
</evidence>
<keyword evidence="8" id="KW-0443">Lipid metabolism</keyword>
<dbReference type="GO" id="GO:0000287">
    <property type="term" value="F:magnesium ion binding"/>
    <property type="evidence" value="ECO:0007669"/>
    <property type="project" value="InterPro"/>
</dbReference>
<dbReference type="GO" id="GO:0004316">
    <property type="term" value="F:3-oxoacyl-[acyl-carrier-protein] reductase (NADPH) activity"/>
    <property type="evidence" value="ECO:0007669"/>
    <property type="project" value="UniProtKB-EC"/>
</dbReference>
<comment type="subcellular location">
    <subcellularLocation>
        <location evidence="1">Membrane</location>
        <topology evidence="1">Multi-pass membrane protein</topology>
    </subcellularLocation>
</comment>
<evidence type="ECO:0000313" key="24">
    <source>
        <dbReference type="EMBL" id="PLB37530.1"/>
    </source>
</evidence>
<feature type="transmembrane region" description="Helical" evidence="20">
    <location>
        <begin position="1855"/>
        <end position="1874"/>
    </location>
</feature>
<dbReference type="InterPro" id="IPR004568">
    <property type="entry name" value="Ppantetheine-prot_Trfase_dom"/>
</dbReference>
<feature type="transmembrane region" description="Helical" evidence="20">
    <location>
        <begin position="2079"/>
        <end position="2101"/>
    </location>
</feature>
<evidence type="ECO:0000256" key="19">
    <source>
        <dbReference type="SAM" id="MobiDB-lite"/>
    </source>
</evidence>
<protein>
    <recommendedName>
        <fullName evidence="26">Beta-ketoacyl-[acyl-carrier-protein] synthase I</fullName>
    </recommendedName>
</protein>
<dbReference type="CDD" id="cd00828">
    <property type="entry name" value="elong_cond_enzymes"/>
    <property type="match status" value="1"/>
</dbReference>
<dbReference type="InterPro" id="IPR020846">
    <property type="entry name" value="MFS_dom"/>
</dbReference>
<evidence type="ECO:0000259" key="22">
    <source>
        <dbReference type="PROSITE" id="PS50850"/>
    </source>
</evidence>
<dbReference type="GO" id="GO:0022857">
    <property type="term" value="F:transmembrane transporter activity"/>
    <property type="evidence" value="ECO:0007669"/>
    <property type="project" value="InterPro"/>
</dbReference>
<evidence type="ECO:0000256" key="9">
    <source>
        <dbReference type="ARBA" id="ARBA00022842"/>
    </source>
</evidence>
<evidence type="ECO:0000256" key="4">
    <source>
        <dbReference type="ARBA" id="ARBA00022553"/>
    </source>
</evidence>
<keyword evidence="4" id="KW-0597">Phosphoprotein</keyword>
<dbReference type="InterPro" id="IPR036291">
    <property type="entry name" value="NAD(P)-bd_dom_sf"/>
</dbReference>
<feature type="transmembrane region" description="Helical" evidence="20">
    <location>
        <begin position="1974"/>
        <end position="1994"/>
    </location>
</feature>
<evidence type="ECO:0000259" key="21">
    <source>
        <dbReference type="PROSITE" id="PS50075"/>
    </source>
</evidence>
<evidence type="ECO:0000256" key="16">
    <source>
        <dbReference type="ARBA" id="ARBA00048508"/>
    </source>
</evidence>
<dbReference type="Gene3D" id="3.90.25.70">
    <property type="match status" value="1"/>
</dbReference>
<dbReference type="InterPro" id="IPR047224">
    <property type="entry name" value="FAS_alpha_su_C"/>
</dbReference>
<reference evidence="24 25" key="1">
    <citation type="submission" date="2017-12" db="EMBL/GenBank/DDBJ databases">
        <authorList>
            <consortium name="DOE Joint Genome Institute"/>
            <person name="Haridas S."/>
            <person name="Kjaerbolling I."/>
            <person name="Vesth T.C."/>
            <person name="Frisvad J.C."/>
            <person name="Nybo J.L."/>
            <person name="Theobald S."/>
            <person name="Kuo A."/>
            <person name="Bowyer P."/>
            <person name="Matsuda Y."/>
            <person name="Mondo S."/>
            <person name="Lyhne E.K."/>
            <person name="Kogle M.E."/>
            <person name="Clum A."/>
            <person name="Lipzen A."/>
            <person name="Salamov A."/>
            <person name="Ngan C.Y."/>
            <person name="Daum C."/>
            <person name="Chiniquy J."/>
            <person name="Barry K."/>
            <person name="LaButti K."/>
            <person name="Simmons B.A."/>
            <person name="Magnuson J.K."/>
            <person name="Mortensen U.H."/>
            <person name="Larsen T.O."/>
            <person name="Grigoriev I.V."/>
            <person name="Baker S.E."/>
            <person name="Andersen M.R."/>
            <person name="Nordberg H.P."/>
            <person name="Cantor M.N."/>
            <person name="Hua S.X."/>
        </authorList>
    </citation>
    <scope>NUCLEOTIDE SEQUENCE [LARGE SCALE GENOMIC DNA]</scope>
    <source>
        <strain evidence="24 25">CBS 102.13</strain>
    </source>
</reference>
<dbReference type="PANTHER" id="PTHR23502">
    <property type="entry name" value="MAJOR FACILITATOR SUPERFAMILY"/>
    <property type="match status" value="1"/>
</dbReference>
<dbReference type="GeneID" id="36523683"/>
<dbReference type="InterPro" id="IPR037143">
    <property type="entry name" value="4-PPantetheinyl_Trfase_dom_sf"/>
</dbReference>
<feature type="transmembrane region" description="Helical" evidence="20">
    <location>
        <begin position="1881"/>
        <end position="1900"/>
    </location>
</feature>
<comment type="catalytic activity">
    <reaction evidence="17">
        <text>a fatty acyl-[ACP] + malonyl-[ACP] + H(+) = a 3-oxoacyl-[ACP] + holo-[ACP] + CO2</text>
        <dbReference type="Rhea" id="RHEA:22836"/>
        <dbReference type="Rhea" id="RHEA-COMP:9623"/>
        <dbReference type="Rhea" id="RHEA-COMP:9685"/>
        <dbReference type="Rhea" id="RHEA-COMP:9916"/>
        <dbReference type="Rhea" id="RHEA-COMP:14125"/>
        <dbReference type="ChEBI" id="CHEBI:15378"/>
        <dbReference type="ChEBI" id="CHEBI:16526"/>
        <dbReference type="ChEBI" id="CHEBI:64479"/>
        <dbReference type="ChEBI" id="CHEBI:78449"/>
        <dbReference type="ChEBI" id="CHEBI:78776"/>
        <dbReference type="ChEBI" id="CHEBI:138651"/>
        <dbReference type="EC" id="2.3.1.41"/>
    </reaction>
</comment>
<sequence>MRSILSSADPEDRKKLAYKLLIEILSYQLASPVRWIETQNQLLHALPSIERFVEVGPRTTLATMAKRSTSKYYAVFAPSQWSQLKFLSSSDHSDEIFYRYTGVDQSLKLSPSPAPQIQAIENSAGKRLSDTPPRTKALLPPSVQTEKAVPTGNMALSTAHVVLALTAQKLRRPFYQVSMNEAIRDLSGGKSTLQNELIGDLVGEFGKVPEGAEDMPLATLSEALHNGSSIKPGKAMSSLVSRFISGKMPAGFNQNAVHDYLESRWGLTRSHSIIPICLATSVEPPTRLGTPELAKSYFDELVQRYSEFYNISLDKIAVERDDTTVTKQVTVDSATFERLKGENKDFHRKHFELLAQHLGIDNHPQRQQSDEDLGVLEVQQKLDRWNDEFDEQFLHGIKPVFNPRQVRNYDSWWNWVREDLIRWILENWQAPTDGILYPVDSRLAMILNRWQSSCTDIISSYLDSSPSYLSRSPLQNCNIRPLLAEIRRLGDESSTSDPLFVYRHKPMGPKTIFTQSAKMEYTETCRPFGSYLDTVRRGRASPVDQRFTIPFVHIKYRREEVDWLYDPSATKNYQTELQTGSSDGFSYKGKAVLVTGAGPDSIGAHIIQGLLSGGARVVVTTSREISASAGFYQQLYRQYGSKGASLTLLPTNQGSSKDCEALVEHLYGADSPVGGDIDFIIPFAAIPQTGELEGLGGQQELCLRTMLVNILRLIGFIRREKETRRIETRPTMVILPMSCNEGTFGGDGLYAESKIGLRSLFNRFRSESWSTYVTICGAVIGWTRGTGLMRSSNIVAEEIEKLGVMTFTQAEMAFNILALMRPAITSLADEAPIYADLTGGLGSMWDIKDQISSARAKLNDKLRLQNAFAEENARHQTVLHGAKHQGPKQEAPPRLSNLSLAFPKIPGLIAYRENKAKLPRLYGMVDLSSTIVVVGFSELGPWGNARTRWEMEYQGKFTLEGYVEMAWVMGLIRHVDGELEGRPYVGWIDVDTQSPVPDNEIPHKYHDRIMKHSGVRHIEPDATYTPQRKEYLHEVVVEKDLPPFETSLSTAEDFKRRHGEHVSLQPIEGTETCRVFVKTGAIMMIPKVVPFEQVVAGTVPKGWDPARYGIPRDVVEQADVTTLYALCCVSEAFLCAGIVDPYEVYQYIHASELANCLGTGGGPLKIIQKMYRDRHLDRPVRGDIISEHFMNTMGAWINMLLLSSAGPLKTPVGACATAIESLDIACEAIRSGNCKMAIVGGCDDYGEELAYEFANINATANSTDELSKGRQPSEISRPTASSRSGFAESAGCGVQIITTASTALEMGLPIHGIVAYTQMASDQTGRSIPAPGKGILTSARESESARNSPFLDFKFRRACFDDECKAMKYQSSDGESMERVGDGDAVDHVRSLKFRDAQHRWANNIRLQDSSVSPLRAALATWGLTIDDIRVVSMHGTSTKANEINEGDVINTQMNHLGRRRGNPLLCVCQKSLTGHPKGAAGAWQLNGCMQMLRDSIIPGNRNADNIDGHLRQFEHLVYPMETMRVLQVDATMLTSFGFGQKGAIAVLVAPKFIFASITDACYNDYRDRAMKRQRVATTEFISRIFNGQMVQVKEDPPWKNPEAMRATFLDSSIRFVDGVPRNIQGSPKGIWPQREPDTIYGRLVGEDNAEPPALSNQLQKMLQEVLQRPNASAPYGIGVDIEDISNVSIDNDSFLKRNFTPAEREYCLNALDPQSSFAGRWCAKEAVFKCMKTVSKGAGADMKDIEVLSHQGIPRVILHGRAKAVANSKKFSGIEVTISHSMYTAVAVAMAAPAHLEWAHHPHNPYNWPPRKKWTCMLTSCWVTFIVGLNATSITTAAEPISRDFNLSNGFFEYNFFAVTAWNAAAAIVPLATLPLMETYGMRIGFVTSYILFAIFIIPQALAQNFATLVVCRAIAGAFGGTLQNSADGLASNIFLSHRERVFPLTLYVFTLVFGVTMGPVLGAAFQPLGWRWVFWIELIIYGAFAPIVIIIMKESRGPILRARLFPEADTTTKPNKNEALRTFKETIVRSALLLTTEPTVTAFTLWSAFAFGLVFISTQSIPIVFSGTYSWPSHTDGLVQSSIGIGQILGLLLTTFYQNRLYTRSAAHNPENPGTPIPEAILHLSIPSTAVALAGGLFMYGWSTEQTHWIVPAIALTLIGYAIMVIVTAASIYVTDSYAGYAASAIGAVAFGENIFAAFLPLAAKPMYLRLGYRWASSLLGFVAAVLTLAPVVLIWKGRAIRERSVAIRKMNIEGL</sequence>
<dbReference type="InterPro" id="IPR036259">
    <property type="entry name" value="MFS_trans_sf"/>
</dbReference>
<dbReference type="PROSITE" id="PS50850">
    <property type="entry name" value="MFS"/>
    <property type="match status" value="1"/>
</dbReference>
<dbReference type="Pfam" id="PF00109">
    <property type="entry name" value="ketoacyl-synt"/>
    <property type="match status" value="1"/>
</dbReference>
<dbReference type="Pfam" id="PF07690">
    <property type="entry name" value="MFS_1"/>
    <property type="match status" value="1"/>
</dbReference>
<dbReference type="Pfam" id="PF01648">
    <property type="entry name" value="ACPS"/>
    <property type="match status" value="1"/>
</dbReference>
<evidence type="ECO:0000256" key="5">
    <source>
        <dbReference type="ARBA" id="ARBA00022679"/>
    </source>
</evidence>
<dbReference type="InterPro" id="IPR016039">
    <property type="entry name" value="Thiolase-like"/>
</dbReference>
<keyword evidence="14" id="KW-0511">Multifunctional enzyme</keyword>
<dbReference type="Gene3D" id="3.30.70.2490">
    <property type="match status" value="1"/>
</dbReference>
<comment type="subunit">
    <text evidence="18">Fatty acid synthase is composed of alpha and beta subunits.</text>
</comment>
<dbReference type="RefSeq" id="XP_024671542.1">
    <property type="nucleotide sequence ID" value="XM_024816523.1"/>
</dbReference>
<evidence type="ECO:0000256" key="2">
    <source>
        <dbReference type="ARBA" id="ARBA00007485"/>
    </source>
</evidence>
<dbReference type="FunFam" id="3.90.470.20:FF:000005">
    <property type="entry name" value="Fatty acid synthase alpha subunit FasA"/>
    <property type="match status" value="1"/>
</dbReference>
<dbReference type="SMART" id="SM00825">
    <property type="entry name" value="PKS_KS"/>
    <property type="match status" value="1"/>
</dbReference>
<feature type="domain" description="Carrier" evidence="21">
    <location>
        <begin position="153"/>
        <end position="231"/>
    </location>
</feature>